<evidence type="ECO:0000313" key="1">
    <source>
        <dbReference type="EMBL" id="MEW9309928.1"/>
    </source>
</evidence>
<proteinExistence type="predicted"/>
<comment type="caution">
    <text evidence="1">The sequence shown here is derived from an EMBL/GenBank/DDBJ whole genome shotgun (WGS) entry which is preliminary data.</text>
</comment>
<dbReference type="EMBL" id="JBFNQD010000019">
    <property type="protein sequence ID" value="MEW9309928.1"/>
    <property type="molecule type" value="Genomic_DNA"/>
</dbReference>
<evidence type="ECO:0000313" key="2">
    <source>
        <dbReference type="Proteomes" id="UP001555786"/>
    </source>
</evidence>
<sequence>MNEKVHQTITLNVNPYLSEREWAKVWEVYCSMDGWIDAAERPSWYGTDDADRYITVSAEPSGLLFDAHIEPKLWTGWLTLICARLTLALGVAVHDAEI</sequence>
<reference evidence="1 2" key="1">
    <citation type="submission" date="2024-07" db="EMBL/GenBank/DDBJ databases">
        <title>Description of Labrys sedimenti sp. nov., isolated from a diclofenac-degrading enrichment culture.</title>
        <authorList>
            <person name="Tancsics A."/>
            <person name="Csepanyi A."/>
        </authorList>
    </citation>
    <scope>NUCLEOTIDE SEQUENCE [LARGE SCALE GENOMIC DNA]</scope>
    <source>
        <strain evidence="1 2">LMG 23578</strain>
    </source>
</reference>
<dbReference type="Proteomes" id="UP001555786">
    <property type="component" value="Unassembled WGS sequence"/>
</dbReference>
<protein>
    <recommendedName>
        <fullName evidence="3">SRPBCC domain-containing protein</fullName>
    </recommendedName>
</protein>
<gene>
    <name evidence="1" type="ORF">ABXS05_30570</name>
</gene>
<name>A0ABV3PWY8_9HYPH</name>
<organism evidence="1 2">
    <name type="scientific">Labrys neptuniae</name>
    <dbReference type="NCBI Taxonomy" id="376174"/>
    <lineage>
        <taxon>Bacteria</taxon>
        <taxon>Pseudomonadati</taxon>
        <taxon>Pseudomonadota</taxon>
        <taxon>Alphaproteobacteria</taxon>
        <taxon>Hyphomicrobiales</taxon>
        <taxon>Xanthobacteraceae</taxon>
        <taxon>Labrys</taxon>
    </lineage>
</organism>
<dbReference type="RefSeq" id="WP_367626502.1">
    <property type="nucleotide sequence ID" value="NZ_JBFNQD010000019.1"/>
</dbReference>
<keyword evidence="2" id="KW-1185">Reference proteome</keyword>
<evidence type="ECO:0008006" key="3">
    <source>
        <dbReference type="Google" id="ProtNLM"/>
    </source>
</evidence>
<accession>A0ABV3PWY8</accession>